<reference evidence="3" key="2">
    <citation type="submission" date="2017-02" db="UniProtKB">
        <authorList>
            <consortium name="WormBaseParasite"/>
        </authorList>
    </citation>
    <scope>IDENTIFICATION</scope>
</reference>
<dbReference type="AlphaFoldDB" id="A0A0K0CWL0"/>
<proteinExistence type="predicted"/>
<name>A0A0K0CWL0_ANGCA</name>
<feature type="region of interest" description="Disordered" evidence="1">
    <location>
        <begin position="95"/>
        <end position="117"/>
    </location>
</feature>
<accession>A0A0K0CWL0</accession>
<feature type="compositionally biased region" description="Polar residues" evidence="1">
    <location>
        <begin position="99"/>
        <end position="117"/>
    </location>
</feature>
<keyword evidence="2" id="KW-1185">Reference proteome</keyword>
<sequence>MTAVTYVIEPIEGRAAIQKNFVKLPERAQNYSNRRITLNERFSIIATAERGYCLKPVKLPKRSDKKQVSFISLDSASPEERIVNGIAMMEKKRIERQRLTSQATQRPQHNNDGNENF</sequence>
<evidence type="ECO:0000256" key="1">
    <source>
        <dbReference type="SAM" id="MobiDB-lite"/>
    </source>
</evidence>
<evidence type="ECO:0000313" key="3">
    <source>
        <dbReference type="WBParaSite" id="ACAC_0000184601-mRNA-1"/>
    </source>
</evidence>
<organism evidence="2 3">
    <name type="scientific">Angiostrongylus cantonensis</name>
    <name type="common">Rat lungworm</name>
    <dbReference type="NCBI Taxonomy" id="6313"/>
    <lineage>
        <taxon>Eukaryota</taxon>
        <taxon>Metazoa</taxon>
        <taxon>Ecdysozoa</taxon>
        <taxon>Nematoda</taxon>
        <taxon>Chromadorea</taxon>
        <taxon>Rhabditida</taxon>
        <taxon>Rhabditina</taxon>
        <taxon>Rhabditomorpha</taxon>
        <taxon>Strongyloidea</taxon>
        <taxon>Metastrongylidae</taxon>
        <taxon>Angiostrongylus</taxon>
    </lineage>
</organism>
<reference evidence="2" key="1">
    <citation type="submission" date="2012-09" db="EMBL/GenBank/DDBJ databases">
        <authorList>
            <person name="Martin A.A."/>
        </authorList>
    </citation>
    <scope>NUCLEOTIDE SEQUENCE</scope>
</reference>
<dbReference type="WBParaSite" id="ACAC_0000184601-mRNA-1">
    <property type="protein sequence ID" value="ACAC_0000184601-mRNA-1"/>
    <property type="gene ID" value="ACAC_0000184601"/>
</dbReference>
<evidence type="ECO:0000313" key="2">
    <source>
        <dbReference type="Proteomes" id="UP000035642"/>
    </source>
</evidence>
<protein>
    <submittedName>
        <fullName evidence="3">Uncharacterized protein</fullName>
    </submittedName>
</protein>
<dbReference type="Proteomes" id="UP000035642">
    <property type="component" value="Unassembled WGS sequence"/>
</dbReference>